<accession>A0ABD1QUZ7</accession>
<name>A0ABD1QUZ7_9LAMI</name>
<proteinExistence type="predicted"/>
<dbReference type="AlphaFoldDB" id="A0ABD1QUZ7"/>
<reference evidence="3" key="1">
    <citation type="submission" date="2024-07" db="EMBL/GenBank/DDBJ databases">
        <title>Two chromosome-level genome assemblies of Korean endemic species Abeliophyllum distichum and Forsythia ovata (Oleaceae).</title>
        <authorList>
            <person name="Jang H."/>
        </authorList>
    </citation>
    <scope>NUCLEOTIDE SEQUENCE [LARGE SCALE GENOMIC DNA]</scope>
</reference>
<evidence type="ECO:0000256" key="1">
    <source>
        <dbReference type="SAM" id="MobiDB-lite"/>
    </source>
</evidence>
<evidence type="ECO:0000313" key="2">
    <source>
        <dbReference type="EMBL" id="KAL2480027.1"/>
    </source>
</evidence>
<comment type="caution">
    <text evidence="2">The sequence shown here is derived from an EMBL/GenBank/DDBJ whole genome shotgun (WGS) entry which is preliminary data.</text>
</comment>
<organism evidence="2 3">
    <name type="scientific">Abeliophyllum distichum</name>
    <dbReference type="NCBI Taxonomy" id="126358"/>
    <lineage>
        <taxon>Eukaryota</taxon>
        <taxon>Viridiplantae</taxon>
        <taxon>Streptophyta</taxon>
        <taxon>Embryophyta</taxon>
        <taxon>Tracheophyta</taxon>
        <taxon>Spermatophyta</taxon>
        <taxon>Magnoliopsida</taxon>
        <taxon>eudicotyledons</taxon>
        <taxon>Gunneridae</taxon>
        <taxon>Pentapetalae</taxon>
        <taxon>asterids</taxon>
        <taxon>lamiids</taxon>
        <taxon>Lamiales</taxon>
        <taxon>Oleaceae</taxon>
        <taxon>Forsythieae</taxon>
        <taxon>Abeliophyllum</taxon>
    </lineage>
</organism>
<dbReference type="Proteomes" id="UP001604336">
    <property type="component" value="Unassembled WGS sequence"/>
</dbReference>
<feature type="compositionally biased region" description="Basic and acidic residues" evidence="1">
    <location>
        <begin position="178"/>
        <end position="195"/>
    </location>
</feature>
<keyword evidence="3" id="KW-1185">Reference proteome</keyword>
<feature type="region of interest" description="Disordered" evidence="1">
    <location>
        <begin position="161"/>
        <end position="195"/>
    </location>
</feature>
<evidence type="ECO:0000313" key="3">
    <source>
        <dbReference type="Proteomes" id="UP001604336"/>
    </source>
</evidence>
<sequence>MKNSLAIEAWGERRLQLEDFSQSTLYNLIDVCGWSRIAKTAYKIYSQLVHEFYADFNPEIGIHRTAYYGQTLSAHPEFVRTTINDANARFLYDLAHGRKIDMGSYIYTLIITLGFQTYKRHTAIFPALISRICEEAEVQISTAELVVKSNGPINRFALENVRRHTPQASRTAPATEKQPQEEHPAAPHMPHFLET</sequence>
<gene>
    <name evidence="2" type="ORF">Adt_32993</name>
</gene>
<protein>
    <submittedName>
        <fullName evidence="2">Uncharacterized protein</fullName>
    </submittedName>
</protein>
<dbReference type="EMBL" id="JBFOLK010000010">
    <property type="protein sequence ID" value="KAL2480027.1"/>
    <property type="molecule type" value="Genomic_DNA"/>
</dbReference>